<evidence type="ECO:0000256" key="5">
    <source>
        <dbReference type="ARBA" id="ARBA00023015"/>
    </source>
</evidence>
<dbReference type="Proteomes" id="UP000681967">
    <property type="component" value="Unassembled WGS sequence"/>
</dbReference>
<dbReference type="EMBL" id="CAJOBJ010001936">
    <property type="protein sequence ID" value="CAF3903606.1"/>
    <property type="molecule type" value="Genomic_DNA"/>
</dbReference>
<dbReference type="PANTHER" id="PTHR46481:SF10">
    <property type="entry name" value="ZINC FINGER BED DOMAIN-CONTAINING PROTEIN 39"/>
    <property type="match status" value="1"/>
</dbReference>
<organism evidence="12 18">
    <name type="scientific">Rotaria magnacalcarata</name>
    <dbReference type="NCBI Taxonomy" id="392030"/>
    <lineage>
        <taxon>Eukaryota</taxon>
        <taxon>Metazoa</taxon>
        <taxon>Spiralia</taxon>
        <taxon>Gnathifera</taxon>
        <taxon>Rotifera</taxon>
        <taxon>Eurotatoria</taxon>
        <taxon>Bdelloidea</taxon>
        <taxon>Philodinida</taxon>
        <taxon>Philodinidae</taxon>
        <taxon>Rotaria</taxon>
    </lineage>
</organism>
<feature type="compositionally biased region" description="Polar residues" evidence="10">
    <location>
        <begin position="8"/>
        <end position="19"/>
    </location>
</feature>
<dbReference type="PANTHER" id="PTHR46481">
    <property type="entry name" value="ZINC FINGER BED DOMAIN-CONTAINING PROTEIN 4"/>
    <property type="match status" value="1"/>
</dbReference>
<dbReference type="EMBL" id="CAJOBI010000558">
    <property type="protein sequence ID" value="CAF3831194.1"/>
    <property type="molecule type" value="Genomic_DNA"/>
</dbReference>
<evidence type="ECO:0000256" key="2">
    <source>
        <dbReference type="ARBA" id="ARBA00022723"/>
    </source>
</evidence>
<feature type="compositionally biased region" description="Polar residues" evidence="10">
    <location>
        <begin position="47"/>
        <end position="58"/>
    </location>
</feature>
<keyword evidence="6" id="KW-0238">DNA-binding</keyword>
<gene>
    <name evidence="15" type="ORF">BYL167_LOCUS1565</name>
    <name evidence="12" type="ORF">CJN711_LOCUS36373</name>
    <name evidence="17" type="ORF">GIL414_LOCUS6686</name>
    <name evidence="13" type="ORF">KQP761_LOCUS33353</name>
    <name evidence="14" type="ORF">MBJ925_LOCUS27310</name>
    <name evidence="16" type="ORF">SMN809_LOCUS2873</name>
</gene>
<dbReference type="Proteomes" id="UP000663855">
    <property type="component" value="Unassembled WGS sequence"/>
</dbReference>
<dbReference type="EMBL" id="CAJNRE010014620">
    <property type="protein sequence ID" value="CAF2129321.1"/>
    <property type="molecule type" value="Genomic_DNA"/>
</dbReference>
<dbReference type="InterPro" id="IPR052035">
    <property type="entry name" value="ZnF_BED_domain_contain"/>
</dbReference>
<keyword evidence="4" id="KW-0862">Zinc</keyword>
<proteinExistence type="predicted"/>
<accession>A0A816BIX1</accession>
<feature type="compositionally biased region" description="Acidic residues" evidence="10">
    <location>
        <begin position="433"/>
        <end position="465"/>
    </location>
</feature>
<evidence type="ECO:0000256" key="9">
    <source>
        <dbReference type="PROSITE-ProRule" id="PRU00027"/>
    </source>
</evidence>
<dbReference type="Pfam" id="PF02892">
    <property type="entry name" value="zf-BED"/>
    <property type="match status" value="1"/>
</dbReference>
<dbReference type="Proteomes" id="UP000663834">
    <property type="component" value="Unassembled WGS sequence"/>
</dbReference>
<dbReference type="InterPro" id="IPR008906">
    <property type="entry name" value="HATC_C_dom"/>
</dbReference>
<dbReference type="GO" id="GO:0005634">
    <property type="term" value="C:nucleus"/>
    <property type="evidence" value="ECO:0007669"/>
    <property type="project" value="UniProtKB-SubCell"/>
</dbReference>
<dbReference type="PROSITE" id="PS50808">
    <property type="entry name" value="ZF_BED"/>
    <property type="match status" value="1"/>
</dbReference>
<dbReference type="EMBL" id="CAJOBH010000243">
    <property type="protein sequence ID" value="CAF3774071.1"/>
    <property type="molecule type" value="Genomic_DNA"/>
</dbReference>
<evidence type="ECO:0000256" key="3">
    <source>
        <dbReference type="ARBA" id="ARBA00022771"/>
    </source>
</evidence>
<evidence type="ECO:0000256" key="10">
    <source>
        <dbReference type="SAM" id="MobiDB-lite"/>
    </source>
</evidence>
<dbReference type="InterPro" id="IPR001611">
    <property type="entry name" value="Leu-rich_rpt"/>
</dbReference>
<dbReference type="Proteomes" id="UP000681720">
    <property type="component" value="Unassembled WGS sequence"/>
</dbReference>
<comment type="subcellular location">
    <subcellularLocation>
        <location evidence="1">Nucleus</location>
    </subcellularLocation>
</comment>
<dbReference type="SUPFAM" id="SSF53098">
    <property type="entry name" value="Ribonuclease H-like"/>
    <property type="match status" value="1"/>
</dbReference>
<dbReference type="OrthoDB" id="1607513at2759"/>
<keyword evidence="2" id="KW-0479">Metal-binding</keyword>
<feature type="region of interest" description="Disordered" evidence="10">
    <location>
        <begin position="430"/>
        <end position="465"/>
    </location>
</feature>
<feature type="domain" description="BED-type" evidence="11">
    <location>
        <begin position="137"/>
        <end position="182"/>
    </location>
</feature>
<evidence type="ECO:0000256" key="6">
    <source>
        <dbReference type="ARBA" id="ARBA00023125"/>
    </source>
</evidence>
<keyword evidence="5" id="KW-0805">Transcription regulation</keyword>
<reference evidence="12" key="1">
    <citation type="submission" date="2021-02" db="EMBL/GenBank/DDBJ databases">
        <authorList>
            <person name="Nowell W R."/>
        </authorList>
    </citation>
    <scope>NUCLEOTIDE SEQUENCE</scope>
</reference>
<feature type="region of interest" description="Disordered" evidence="10">
    <location>
        <begin position="1"/>
        <end position="87"/>
    </location>
</feature>
<evidence type="ECO:0000259" key="11">
    <source>
        <dbReference type="PROSITE" id="PS50808"/>
    </source>
</evidence>
<dbReference type="SMART" id="SM00614">
    <property type="entry name" value="ZnF_BED"/>
    <property type="match status" value="1"/>
</dbReference>
<evidence type="ECO:0000313" key="18">
    <source>
        <dbReference type="Proteomes" id="UP000663855"/>
    </source>
</evidence>
<keyword evidence="8" id="KW-0539">Nucleus</keyword>
<dbReference type="Pfam" id="PF05699">
    <property type="entry name" value="Dimer_Tnp_hAT"/>
    <property type="match status" value="1"/>
</dbReference>
<evidence type="ECO:0000256" key="4">
    <source>
        <dbReference type="ARBA" id="ARBA00022833"/>
    </source>
</evidence>
<keyword evidence="3 9" id="KW-0863">Zinc-finger</keyword>
<dbReference type="GO" id="GO:0008270">
    <property type="term" value="F:zinc ion binding"/>
    <property type="evidence" value="ECO:0007669"/>
    <property type="project" value="UniProtKB-KW"/>
</dbReference>
<sequence>MNARIHDSSSAITGNVTGVSSSPSPSSSILINDSPRRSARFSSRSPQVTPRSSNQSSIHRVLSGGVARSPKLTARRSTHTGDSSNTASQIIVNDNVTTSDYSDIPDLHLPLDQSDDEEMQHDNNQCTTVSTKSSSLAKRSEILSYFDEQIDGFKCKICNKVYKATKLSDSNLRKHLSSSCHKIPNVLFKSQTYDTSKPNLTTISSERRKDLNDSIINAVVQDGLAFDTFRRPGMAKFLSVAIPGYVAPHRKTIRRRIATLYSLYTKKLRNLVPRLGFLALTSDIWKNSRQVHFIALTAHAFTSKYEHVPIVIGCRRIIGQHVSVSIEHYIKYELDRIGIKPSQVVSITTDNGSNIKKVAATHQFGAPISCMAHNLNLVVNKGLCLWIQPKAEDFPLDLELDSNEWEDLDREFDSLDDIVECDQCSIEAASDLVSEEEEEAEGDLAYNDDNDKDMDEEASTESDAEDDIELELASLQLSNNNSSSINHFDLLKNVFDLMRKSRLIIKFMRNHTITNEYIQKHMISRNDGKKIGTLILDMLIRWNSSFLLIDRLILHKDVLNSMFAFPNNIIGLTEQQIKKLKDLVLNQHEWNLLNCLRNVLEPFLEATTALSGQKYPTMALSFYVFRLLSHFLESTSDDDSITIALKESLLYWFNVQCKAKLPSGQLEIMLIAAFLDPCIYKLISDADRKAAKKIIFKKLEKSNINHFTSSLSSTTTTTTTTIRASKISPLEKLAAVCGHTISSTTVTEKLMTLDEEISSYIKAARSADDFQQFWTSYCTKLPRLSSLVRRINVIPATSVTSEALFSVASFLHRKQRASLSSRTLRYLLVLKNRHVLEKFE</sequence>
<comment type="caution">
    <text evidence="12">The sequence shown here is derived from an EMBL/GenBank/DDBJ whole genome shotgun (WGS) entry which is preliminary data.</text>
</comment>
<dbReference type="InterPro" id="IPR003656">
    <property type="entry name" value="Znf_BED"/>
</dbReference>
<evidence type="ECO:0000313" key="13">
    <source>
        <dbReference type="EMBL" id="CAF1667131.1"/>
    </source>
</evidence>
<evidence type="ECO:0000313" key="14">
    <source>
        <dbReference type="EMBL" id="CAF2129321.1"/>
    </source>
</evidence>
<evidence type="ECO:0000313" key="12">
    <source>
        <dbReference type="EMBL" id="CAF1609873.1"/>
    </source>
</evidence>
<dbReference type="AlphaFoldDB" id="A0A816BIX1"/>
<dbReference type="EMBL" id="CAJNOW010018677">
    <property type="protein sequence ID" value="CAF1667131.1"/>
    <property type="molecule type" value="Genomic_DNA"/>
</dbReference>
<evidence type="ECO:0000313" key="15">
    <source>
        <dbReference type="EMBL" id="CAF3774071.1"/>
    </source>
</evidence>
<dbReference type="GO" id="GO:0046983">
    <property type="term" value="F:protein dimerization activity"/>
    <property type="evidence" value="ECO:0007669"/>
    <property type="project" value="InterPro"/>
</dbReference>
<keyword evidence="7" id="KW-0804">Transcription</keyword>
<evidence type="ECO:0000313" key="17">
    <source>
        <dbReference type="EMBL" id="CAF3903606.1"/>
    </source>
</evidence>
<dbReference type="InterPro" id="IPR012337">
    <property type="entry name" value="RNaseH-like_sf"/>
</dbReference>
<dbReference type="Proteomes" id="UP000676336">
    <property type="component" value="Unassembled WGS sequence"/>
</dbReference>
<evidence type="ECO:0000256" key="1">
    <source>
        <dbReference type="ARBA" id="ARBA00004123"/>
    </source>
</evidence>
<dbReference type="EMBL" id="CAJNOV010017605">
    <property type="protein sequence ID" value="CAF1609873.1"/>
    <property type="molecule type" value="Genomic_DNA"/>
</dbReference>
<evidence type="ECO:0000256" key="8">
    <source>
        <dbReference type="ARBA" id="ARBA00023242"/>
    </source>
</evidence>
<protein>
    <recommendedName>
        <fullName evidence="11">BED-type domain-containing protein</fullName>
    </recommendedName>
</protein>
<dbReference type="GO" id="GO:0003677">
    <property type="term" value="F:DNA binding"/>
    <property type="evidence" value="ECO:0007669"/>
    <property type="project" value="UniProtKB-KW"/>
</dbReference>
<dbReference type="Proteomes" id="UP000663824">
    <property type="component" value="Unassembled WGS sequence"/>
</dbReference>
<evidence type="ECO:0000313" key="16">
    <source>
        <dbReference type="EMBL" id="CAF3831194.1"/>
    </source>
</evidence>
<dbReference type="PROSITE" id="PS51450">
    <property type="entry name" value="LRR"/>
    <property type="match status" value="1"/>
</dbReference>
<name>A0A816BIX1_9BILA</name>
<evidence type="ECO:0000256" key="7">
    <source>
        <dbReference type="ARBA" id="ARBA00023163"/>
    </source>
</evidence>